<feature type="transmembrane region" description="Helical" evidence="1">
    <location>
        <begin position="133"/>
        <end position="157"/>
    </location>
</feature>
<evidence type="ECO:0000313" key="2">
    <source>
        <dbReference type="EMBL" id="KYH31144.1"/>
    </source>
</evidence>
<feature type="transmembrane region" description="Helical" evidence="1">
    <location>
        <begin position="45"/>
        <end position="70"/>
    </location>
</feature>
<name>A0A151ATZ3_9CLOT</name>
<feature type="transmembrane region" description="Helical" evidence="1">
    <location>
        <begin position="102"/>
        <end position="121"/>
    </location>
</feature>
<comment type="caution">
    <text evidence="2">The sequence shown here is derived from an EMBL/GenBank/DDBJ whole genome shotgun (WGS) entry which is preliminary data.</text>
</comment>
<keyword evidence="1" id="KW-1133">Transmembrane helix</keyword>
<reference evidence="2 3" key="1">
    <citation type="submission" date="2016-02" db="EMBL/GenBank/DDBJ databases">
        <title>Genome sequence of Clostridium tepidiprofundi DSM 19306.</title>
        <authorList>
            <person name="Poehlein A."/>
            <person name="Daniel R."/>
        </authorList>
    </citation>
    <scope>NUCLEOTIDE SEQUENCE [LARGE SCALE GENOMIC DNA]</scope>
    <source>
        <strain evidence="2 3">DSM 19306</strain>
    </source>
</reference>
<sequence length="241" mass="27922">MKTKKIILILILPIVLIILKSNYLSKVNDLSSSIIILYNYFNYNHLIDITSIVIYSLPLSIWVFIVAVTAKSYYDNYTFLVTRLGGKRIFSIKLLVNVFKKAFITQSTMYVFTMLLLLFFYSDNTISDLNTILISFIMNYTLIIIFVLITLIFMIFYSFSISLSLAYINQITFLVIGLFSKYMGKTSLLSKNPIMLSIVFSNTNTLKINLSDYLTAVIINVLFIIFLIVLYMILLFKKEIY</sequence>
<feature type="transmembrane region" description="Helical" evidence="1">
    <location>
        <begin position="213"/>
        <end position="236"/>
    </location>
</feature>
<dbReference type="STRING" id="1121338.CLTEP_24230"/>
<dbReference type="RefSeq" id="WP_066827020.1">
    <property type="nucleotide sequence ID" value="NZ_LTBA01000050.1"/>
</dbReference>
<dbReference type="Proteomes" id="UP000075531">
    <property type="component" value="Unassembled WGS sequence"/>
</dbReference>
<dbReference type="AlphaFoldDB" id="A0A151ATZ3"/>
<keyword evidence="3" id="KW-1185">Reference proteome</keyword>
<evidence type="ECO:0000256" key="1">
    <source>
        <dbReference type="SAM" id="Phobius"/>
    </source>
</evidence>
<evidence type="ECO:0000313" key="3">
    <source>
        <dbReference type="Proteomes" id="UP000075531"/>
    </source>
</evidence>
<feature type="transmembrane region" description="Helical" evidence="1">
    <location>
        <begin position="164"/>
        <end position="183"/>
    </location>
</feature>
<gene>
    <name evidence="2" type="ORF">CLTEP_24230</name>
</gene>
<keyword evidence="1" id="KW-0812">Transmembrane</keyword>
<accession>A0A151ATZ3</accession>
<evidence type="ECO:0008006" key="4">
    <source>
        <dbReference type="Google" id="ProtNLM"/>
    </source>
</evidence>
<organism evidence="2 3">
    <name type="scientific">Clostridium tepidiprofundi DSM 19306</name>
    <dbReference type="NCBI Taxonomy" id="1121338"/>
    <lineage>
        <taxon>Bacteria</taxon>
        <taxon>Bacillati</taxon>
        <taxon>Bacillota</taxon>
        <taxon>Clostridia</taxon>
        <taxon>Eubacteriales</taxon>
        <taxon>Clostridiaceae</taxon>
        <taxon>Clostridium</taxon>
    </lineage>
</organism>
<dbReference type="OrthoDB" id="10008614at2"/>
<dbReference type="PATRIC" id="fig|1121338.3.peg.2506"/>
<feature type="transmembrane region" description="Helical" evidence="1">
    <location>
        <begin position="7"/>
        <end position="25"/>
    </location>
</feature>
<dbReference type="EMBL" id="LTBA01000050">
    <property type="protein sequence ID" value="KYH31144.1"/>
    <property type="molecule type" value="Genomic_DNA"/>
</dbReference>
<protein>
    <recommendedName>
        <fullName evidence="4">ABC-2 family transporter protein</fullName>
    </recommendedName>
</protein>
<proteinExistence type="predicted"/>
<keyword evidence="1" id="KW-0472">Membrane</keyword>